<keyword evidence="3 8" id="KW-0134">Cell wall</keyword>
<evidence type="ECO:0000313" key="10">
    <source>
        <dbReference type="Proteomes" id="UP001175211"/>
    </source>
</evidence>
<comment type="subunit">
    <text evidence="7">Self-assembles to form functional amyloid fibrils called rodlets. Self-assembly into fibrillar rodlets occurs spontaneously at hydrophobic:hydrophilic interfaces and the rodlets further associate laterally to form amphipathic monolayers.</text>
</comment>
<evidence type="ECO:0000256" key="1">
    <source>
        <dbReference type="ARBA" id="ARBA00004191"/>
    </source>
</evidence>
<keyword evidence="4 8" id="KW-0964">Secreted</keyword>
<protein>
    <recommendedName>
        <fullName evidence="8">Hydrophobin</fullName>
    </recommendedName>
</protein>
<keyword evidence="8" id="KW-0732">Signal</keyword>
<evidence type="ECO:0000256" key="7">
    <source>
        <dbReference type="ARBA" id="ARBA00093546"/>
    </source>
</evidence>
<feature type="signal peptide" evidence="8">
    <location>
        <begin position="1"/>
        <end position="22"/>
    </location>
</feature>
<comment type="caution">
    <text evidence="9">The sequence shown here is derived from an EMBL/GenBank/DDBJ whole genome shotgun (WGS) entry which is preliminary data.</text>
</comment>
<sequence length="116" mass="11615">MFSRVFAATVVILTAVTSTAMAAPTTATDTGGQCNTGSIQCCNQAGPANSLPLVVLLTGLFGIILPSVDVPVGLNCNPLSVIGAGGNSCTQQSVCCENNNFNGLIAVGCTPINLNL</sequence>
<evidence type="ECO:0000256" key="4">
    <source>
        <dbReference type="ARBA" id="ARBA00022525"/>
    </source>
</evidence>
<keyword evidence="10" id="KW-1185">Reference proteome</keyword>
<comment type="subcellular location">
    <subcellularLocation>
        <location evidence="1 8">Secreted</location>
        <location evidence="1 8">Cell wall</location>
    </subcellularLocation>
</comment>
<comment type="similarity">
    <text evidence="2 8">Belongs to the fungal hydrophobin family.</text>
</comment>
<proteinExistence type="inferred from homology"/>
<organism evidence="9 10">
    <name type="scientific">Armillaria tabescens</name>
    <name type="common">Ringless honey mushroom</name>
    <name type="synonym">Agaricus tabescens</name>
    <dbReference type="NCBI Taxonomy" id="1929756"/>
    <lineage>
        <taxon>Eukaryota</taxon>
        <taxon>Fungi</taxon>
        <taxon>Dikarya</taxon>
        <taxon>Basidiomycota</taxon>
        <taxon>Agaricomycotina</taxon>
        <taxon>Agaricomycetes</taxon>
        <taxon>Agaricomycetidae</taxon>
        <taxon>Agaricales</taxon>
        <taxon>Marasmiineae</taxon>
        <taxon>Physalacriaceae</taxon>
        <taxon>Desarmillaria</taxon>
    </lineage>
</organism>
<keyword evidence="6" id="KW-0325">Glycoprotein</keyword>
<evidence type="ECO:0000313" key="9">
    <source>
        <dbReference type="EMBL" id="KAK0447438.1"/>
    </source>
</evidence>
<reference evidence="9" key="1">
    <citation type="submission" date="2023-06" db="EMBL/GenBank/DDBJ databases">
        <authorList>
            <consortium name="Lawrence Berkeley National Laboratory"/>
            <person name="Ahrendt S."/>
            <person name="Sahu N."/>
            <person name="Indic B."/>
            <person name="Wong-Bajracharya J."/>
            <person name="Merenyi Z."/>
            <person name="Ke H.-M."/>
            <person name="Monk M."/>
            <person name="Kocsube S."/>
            <person name="Drula E."/>
            <person name="Lipzen A."/>
            <person name="Balint B."/>
            <person name="Henrissat B."/>
            <person name="Andreopoulos B."/>
            <person name="Martin F.M."/>
            <person name="Harder C.B."/>
            <person name="Rigling D."/>
            <person name="Ford K.L."/>
            <person name="Foster G.D."/>
            <person name="Pangilinan J."/>
            <person name="Papanicolaou A."/>
            <person name="Barry K."/>
            <person name="LaButti K."/>
            <person name="Viragh M."/>
            <person name="Koriabine M."/>
            <person name="Yan M."/>
            <person name="Riley R."/>
            <person name="Champramary S."/>
            <person name="Plett K.L."/>
            <person name="Tsai I.J."/>
            <person name="Slot J."/>
            <person name="Sipos G."/>
            <person name="Plett J."/>
            <person name="Nagy L.G."/>
            <person name="Grigoriev I.V."/>
        </authorList>
    </citation>
    <scope>NUCLEOTIDE SEQUENCE</scope>
    <source>
        <strain evidence="9">CCBAS 213</strain>
    </source>
</reference>
<evidence type="ECO:0000256" key="5">
    <source>
        <dbReference type="ARBA" id="ARBA00023157"/>
    </source>
</evidence>
<dbReference type="SMART" id="SM00075">
    <property type="entry name" value="HYDRO"/>
    <property type="match status" value="1"/>
</dbReference>
<dbReference type="EMBL" id="JAUEPS010000044">
    <property type="protein sequence ID" value="KAK0447438.1"/>
    <property type="molecule type" value="Genomic_DNA"/>
</dbReference>
<dbReference type="GeneID" id="85361625"/>
<gene>
    <name evidence="9" type="ORF">EV420DRAFT_1647768</name>
</gene>
<evidence type="ECO:0000256" key="8">
    <source>
        <dbReference type="RuleBase" id="RU365009"/>
    </source>
</evidence>
<dbReference type="GO" id="GO:0005199">
    <property type="term" value="F:structural constituent of cell wall"/>
    <property type="evidence" value="ECO:0007669"/>
    <property type="project" value="InterPro"/>
</dbReference>
<evidence type="ECO:0000256" key="6">
    <source>
        <dbReference type="ARBA" id="ARBA00023180"/>
    </source>
</evidence>
<feature type="chain" id="PRO_5041485861" description="Hydrophobin" evidence="8">
    <location>
        <begin position="23"/>
        <end position="116"/>
    </location>
</feature>
<evidence type="ECO:0000256" key="2">
    <source>
        <dbReference type="ARBA" id="ARBA00010446"/>
    </source>
</evidence>
<dbReference type="GO" id="GO:0009277">
    <property type="term" value="C:fungal-type cell wall"/>
    <property type="evidence" value="ECO:0007669"/>
    <property type="project" value="InterPro"/>
</dbReference>
<accession>A0AA39MV90</accession>
<dbReference type="Pfam" id="PF01185">
    <property type="entry name" value="Hydrophobin"/>
    <property type="match status" value="1"/>
</dbReference>
<dbReference type="InterPro" id="IPR001338">
    <property type="entry name" value="Class_I_Hydrophobin"/>
</dbReference>
<name>A0AA39MV90_ARMTA</name>
<dbReference type="CDD" id="cd23507">
    <property type="entry name" value="hydrophobin_I"/>
    <property type="match status" value="1"/>
</dbReference>
<dbReference type="RefSeq" id="XP_060326159.1">
    <property type="nucleotide sequence ID" value="XM_060478077.1"/>
</dbReference>
<dbReference type="AlphaFoldDB" id="A0AA39MV90"/>
<evidence type="ECO:0000256" key="3">
    <source>
        <dbReference type="ARBA" id="ARBA00022512"/>
    </source>
</evidence>
<keyword evidence="5 8" id="KW-1015">Disulfide bond</keyword>
<dbReference type="Proteomes" id="UP001175211">
    <property type="component" value="Unassembled WGS sequence"/>
</dbReference>